<proteinExistence type="predicted"/>
<evidence type="ECO:0000259" key="2">
    <source>
        <dbReference type="PROSITE" id="PS51782"/>
    </source>
</evidence>
<dbReference type="SUPFAM" id="SSF54106">
    <property type="entry name" value="LysM domain"/>
    <property type="match status" value="1"/>
</dbReference>
<dbReference type="InterPro" id="IPR018392">
    <property type="entry name" value="LysM"/>
</dbReference>
<dbReference type="Pfam" id="PF01476">
    <property type="entry name" value="LysM"/>
    <property type="match status" value="1"/>
</dbReference>
<keyword evidence="4" id="KW-1185">Reference proteome</keyword>
<name>A0A5S5C2A5_9BACL</name>
<accession>A0A5S5C2A5</accession>
<feature type="domain" description="LysM" evidence="2">
    <location>
        <begin position="72"/>
        <end position="122"/>
    </location>
</feature>
<dbReference type="AlphaFoldDB" id="A0A5S5C2A5"/>
<protein>
    <submittedName>
        <fullName evidence="3">LysM domain-containing protein</fullName>
    </submittedName>
</protein>
<dbReference type="EMBL" id="VNHS01000008">
    <property type="protein sequence ID" value="TYP72556.1"/>
    <property type="molecule type" value="Genomic_DNA"/>
</dbReference>
<comment type="caution">
    <text evidence="3">The sequence shown here is derived from an EMBL/GenBank/DDBJ whole genome shotgun (WGS) entry which is preliminary data.</text>
</comment>
<evidence type="ECO:0000313" key="3">
    <source>
        <dbReference type="EMBL" id="TYP72556.1"/>
    </source>
</evidence>
<dbReference type="Proteomes" id="UP000323257">
    <property type="component" value="Unassembled WGS sequence"/>
</dbReference>
<organism evidence="3 4">
    <name type="scientific">Paenibacillus methanolicus</name>
    <dbReference type="NCBI Taxonomy" id="582686"/>
    <lineage>
        <taxon>Bacteria</taxon>
        <taxon>Bacillati</taxon>
        <taxon>Bacillota</taxon>
        <taxon>Bacilli</taxon>
        <taxon>Bacillales</taxon>
        <taxon>Paenibacillaceae</taxon>
        <taxon>Paenibacillus</taxon>
    </lineage>
</organism>
<feature type="transmembrane region" description="Helical" evidence="1">
    <location>
        <begin position="35"/>
        <end position="55"/>
    </location>
</feature>
<keyword evidence="1" id="KW-1133">Transmembrane helix</keyword>
<gene>
    <name evidence="3" type="ORF">BCM02_108211</name>
</gene>
<evidence type="ECO:0000256" key="1">
    <source>
        <dbReference type="SAM" id="Phobius"/>
    </source>
</evidence>
<reference evidence="3 4" key="1">
    <citation type="submission" date="2019-07" db="EMBL/GenBank/DDBJ databases">
        <title>Genomic Encyclopedia of Type Strains, Phase III (KMG-III): the genomes of soil and plant-associated and newly described type strains.</title>
        <authorList>
            <person name="Whitman W."/>
        </authorList>
    </citation>
    <scope>NUCLEOTIDE SEQUENCE [LARGE SCALE GENOMIC DNA]</scope>
    <source>
        <strain evidence="3 4">BL24</strain>
    </source>
</reference>
<keyword evidence="1" id="KW-0812">Transmembrane</keyword>
<dbReference type="SMART" id="SM00257">
    <property type="entry name" value="LysM"/>
    <property type="match status" value="1"/>
</dbReference>
<sequence length="126" mass="13869">MVNTVSTYTYTERKQGMARRKATNKRGYKMRAGHIAKFTTVVAFFFILFIGFMIMKGNATTVVPEAPTASEQVIVVGSGDTLWAIASEAKDSGEDIREVIYSIKQRNGLRESGLHAGQSLIIPADH</sequence>
<dbReference type="CDD" id="cd00118">
    <property type="entry name" value="LysM"/>
    <property type="match status" value="1"/>
</dbReference>
<keyword evidence="1" id="KW-0472">Membrane</keyword>
<dbReference type="PROSITE" id="PS51782">
    <property type="entry name" value="LYSM"/>
    <property type="match status" value="1"/>
</dbReference>
<dbReference type="Gene3D" id="3.10.350.10">
    <property type="entry name" value="LysM domain"/>
    <property type="match status" value="1"/>
</dbReference>
<evidence type="ECO:0000313" key="4">
    <source>
        <dbReference type="Proteomes" id="UP000323257"/>
    </source>
</evidence>
<dbReference type="InterPro" id="IPR036779">
    <property type="entry name" value="LysM_dom_sf"/>
</dbReference>